<reference evidence="3" key="1">
    <citation type="journal article" date="2018" name="Nat. Plants">
        <title>Whole-genome landscape of Medicago truncatula symbiotic genes.</title>
        <authorList>
            <person name="Pecrix Y."/>
            <person name="Staton S.E."/>
            <person name="Sallet E."/>
            <person name="Lelandais-Briere C."/>
            <person name="Moreau S."/>
            <person name="Carrere S."/>
            <person name="Blein T."/>
            <person name="Jardinaud M.F."/>
            <person name="Latrasse D."/>
            <person name="Zouine M."/>
            <person name="Zahm M."/>
            <person name="Kreplak J."/>
            <person name="Mayjonade B."/>
            <person name="Satge C."/>
            <person name="Perez M."/>
            <person name="Cauet S."/>
            <person name="Marande W."/>
            <person name="Chantry-Darmon C."/>
            <person name="Lopez-Roques C."/>
            <person name="Bouchez O."/>
            <person name="Berard A."/>
            <person name="Debelle F."/>
            <person name="Munos S."/>
            <person name="Bendahmane A."/>
            <person name="Berges H."/>
            <person name="Niebel A."/>
            <person name="Buitink J."/>
            <person name="Frugier F."/>
            <person name="Benhamed M."/>
            <person name="Crespi M."/>
            <person name="Gouzy J."/>
            <person name="Gamas P."/>
        </authorList>
    </citation>
    <scope>NUCLEOTIDE SEQUENCE [LARGE SCALE GENOMIC DNA]</scope>
    <source>
        <strain evidence="3">cv. Jemalong A17</strain>
    </source>
</reference>
<evidence type="ECO:0000256" key="1">
    <source>
        <dbReference type="SAM" id="MobiDB-lite"/>
    </source>
</evidence>
<evidence type="ECO:0000313" key="3">
    <source>
        <dbReference type="Proteomes" id="UP000265566"/>
    </source>
</evidence>
<accession>A0A396IZG0</accession>
<dbReference type="AlphaFoldDB" id="A0A396IZG0"/>
<feature type="compositionally biased region" description="Acidic residues" evidence="1">
    <location>
        <begin position="35"/>
        <end position="62"/>
    </location>
</feature>
<comment type="caution">
    <text evidence="2">The sequence shown here is derived from an EMBL/GenBank/DDBJ whole genome shotgun (WGS) entry which is preliminary data.</text>
</comment>
<feature type="region of interest" description="Disordered" evidence="1">
    <location>
        <begin position="31"/>
        <end position="94"/>
    </location>
</feature>
<dbReference type="Proteomes" id="UP000265566">
    <property type="component" value="Chromosome 3"/>
</dbReference>
<proteinExistence type="predicted"/>
<dbReference type="EMBL" id="PSQE01000003">
    <property type="protein sequence ID" value="RHN70920.1"/>
    <property type="molecule type" value="Genomic_DNA"/>
</dbReference>
<sequence length="94" mass="11128">MATRKGLQLWMKKPYELMGDAKERKTEIFMKENTVEEEEPEDVEDMIDEEDKEEEEENEAVDADMSLFEYQSHTEGEKETQPTTQKHFKNVVVP</sequence>
<protein>
    <submittedName>
        <fullName evidence="2">Uncharacterized protein</fullName>
    </submittedName>
</protein>
<name>A0A396IZG0_MEDTR</name>
<evidence type="ECO:0000313" key="2">
    <source>
        <dbReference type="EMBL" id="RHN70920.1"/>
    </source>
</evidence>
<gene>
    <name evidence="2" type="ORF">MtrunA17_Chr3g0140701</name>
</gene>
<organism evidence="2 3">
    <name type="scientific">Medicago truncatula</name>
    <name type="common">Barrel medic</name>
    <name type="synonym">Medicago tribuloides</name>
    <dbReference type="NCBI Taxonomy" id="3880"/>
    <lineage>
        <taxon>Eukaryota</taxon>
        <taxon>Viridiplantae</taxon>
        <taxon>Streptophyta</taxon>
        <taxon>Embryophyta</taxon>
        <taxon>Tracheophyta</taxon>
        <taxon>Spermatophyta</taxon>
        <taxon>Magnoliopsida</taxon>
        <taxon>eudicotyledons</taxon>
        <taxon>Gunneridae</taxon>
        <taxon>Pentapetalae</taxon>
        <taxon>rosids</taxon>
        <taxon>fabids</taxon>
        <taxon>Fabales</taxon>
        <taxon>Fabaceae</taxon>
        <taxon>Papilionoideae</taxon>
        <taxon>50 kb inversion clade</taxon>
        <taxon>NPAAA clade</taxon>
        <taxon>Hologalegina</taxon>
        <taxon>IRL clade</taxon>
        <taxon>Trifolieae</taxon>
        <taxon>Medicago</taxon>
    </lineage>
</organism>
<dbReference type="Gramene" id="rna19555">
    <property type="protein sequence ID" value="RHN70920.1"/>
    <property type="gene ID" value="gene19555"/>
</dbReference>